<dbReference type="SMART" id="SM00349">
    <property type="entry name" value="KRAB"/>
    <property type="match status" value="1"/>
</dbReference>
<accession>A0ABQ0EWV9</accession>
<proteinExistence type="predicted"/>
<organism evidence="2 3">
    <name type="scientific">Apodemus speciosus</name>
    <name type="common">Large Japanese field mouse</name>
    <dbReference type="NCBI Taxonomy" id="105296"/>
    <lineage>
        <taxon>Eukaryota</taxon>
        <taxon>Metazoa</taxon>
        <taxon>Chordata</taxon>
        <taxon>Craniata</taxon>
        <taxon>Vertebrata</taxon>
        <taxon>Euteleostomi</taxon>
        <taxon>Mammalia</taxon>
        <taxon>Eutheria</taxon>
        <taxon>Euarchontoglires</taxon>
        <taxon>Glires</taxon>
        <taxon>Rodentia</taxon>
        <taxon>Myomorpha</taxon>
        <taxon>Muroidea</taxon>
        <taxon>Muridae</taxon>
        <taxon>Murinae</taxon>
        <taxon>Apodemus</taxon>
    </lineage>
</organism>
<dbReference type="Proteomes" id="UP001623349">
    <property type="component" value="Unassembled WGS sequence"/>
</dbReference>
<dbReference type="PROSITE" id="PS50805">
    <property type="entry name" value="KRAB"/>
    <property type="match status" value="1"/>
</dbReference>
<evidence type="ECO:0000313" key="3">
    <source>
        <dbReference type="Proteomes" id="UP001623349"/>
    </source>
</evidence>
<dbReference type="Pfam" id="PF01352">
    <property type="entry name" value="KRAB"/>
    <property type="match status" value="1"/>
</dbReference>
<dbReference type="EMBL" id="BAAFST010000007">
    <property type="protein sequence ID" value="GAB1291531.1"/>
    <property type="molecule type" value="Genomic_DNA"/>
</dbReference>
<dbReference type="SUPFAM" id="SSF109640">
    <property type="entry name" value="KRAB domain (Kruppel-associated box)"/>
    <property type="match status" value="1"/>
</dbReference>
<keyword evidence="3" id="KW-1185">Reference proteome</keyword>
<evidence type="ECO:0000313" key="2">
    <source>
        <dbReference type="EMBL" id="GAB1291531.1"/>
    </source>
</evidence>
<protein>
    <submittedName>
        <fullName evidence="2">NAD-dependent protein deacylase sirtuin-5, mitochondrial</fullName>
    </submittedName>
</protein>
<dbReference type="InterPro" id="IPR001909">
    <property type="entry name" value="KRAB"/>
</dbReference>
<dbReference type="InterPro" id="IPR036051">
    <property type="entry name" value="KRAB_dom_sf"/>
</dbReference>
<evidence type="ECO:0000259" key="1">
    <source>
        <dbReference type="PROSITE" id="PS50805"/>
    </source>
</evidence>
<gene>
    <name evidence="2" type="ORF">APTSU1_000676100</name>
</gene>
<name>A0ABQ0EWV9_APOSI</name>
<feature type="domain" description="KRAB" evidence="1">
    <location>
        <begin position="85"/>
        <end position="156"/>
    </location>
</feature>
<sequence>MYEDFEAQRGQVITRKWKRQDSDSANDSSILSFLAVMKSPQGLYKLTSPSSVARSLVEVLLQMKNWEYMTKSSWLKPCPLSKRLNNFHSCAINFSRDEWEWLNLVQRSLDRKLTLENYRSLVAVEVSLCSPGCPGTHSVDQAGLQLRNLPASASQALGLKMCVTTPG</sequence>
<dbReference type="CDD" id="cd07765">
    <property type="entry name" value="KRAB_A-box"/>
    <property type="match status" value="1"/>
</dbReference>
<reference evidence="2 3" key="1">
    <citation type="submission" date="2024-08" db="EMBL/GenBank/DDBJ databases">
        <title>The draft genome of Apodemus speciosus.</title>
        <authorList>
            <person name="Nabeshima K."/>
            <person name="Suzuki S."/>
            <person name="Onuma M."/>
        </authorList>
    </citation>
    <scope>NUCLEOTIDE SEQUENCE [LARGE SCALE GENOMIC DNA]</scope>
    <source>
        <strain evidence="2">IB14-021</strain>
    </source>
</reference>
<dbReference type="Gene3D" id="6.10.140.140">
    <property type="match status" value="1"/>
</dbReference>
<comment type="caution">
    <text evidence="2">The sequence shown here is derived from an EMBL/GenBank/DDBJ whole genome shotgun (WGS) entry which is preliminary data.</text>
</comment>